<reference evidence="3 4" key="1">
    <citation type="submission" date="2016-10" db="EMBL/GenBank/DDBJ databases">
        <authorList>
            <person name="de Groot N.N."/>
        </authorList>
    </citation>
    <scope>NUCLEOTIDE SEQUENCE [LARGE SCALE GENOMIC DNA]</scope>
    <source>
        <strain evidence="3 4">DSM 26656</strain>
    </source>
</reference>
<dbReference type="Pfam" id="PF09084">
    <property type="entry name" value="NMT1"/>
    <property type="match status" value="1"/>
</dbReference>
<dbReference type="EMBL" id="FNUY01000001">
    <property type="protein sequence ID" value="SEF66804.1"/>
    <property type="molecule type" value="Genomic_DNA"/>
</dbReference>
<dbReference type="RefSeq" id="WP_103871108.1">
    <property type="nucleotide sequence ID" value="NZ_FNUY01000001.1"/>
</dbReference>
<dbReference type="Proteomes" id="UP000236743">
    <property type="component" value="Unassembled WGS sequence"/>
</dbReference>
<evidence type="ECO:0000313" key="4">
    <source>
        <dbReference type="Proteomes" id="UP000236743"/>
    </source>
</evidence>
<feature type="domain" description="SsuA/THI5-like" evidence="2">
    <location>
        <begin position="51"/>
        <end position="253"/>
    </location>
</feature>
<proteinExistence type="predicted"/>
<feature type="signal peptide" evidence="1">
    <location>
        <begin position="1"/>
        <end position="21"/>
    </location>
</feature>
<feature type="chain" id="PRO_5009285442" evidence="1">
    <location>
        <begin position="22"/>
        <end position="343"/>
    </location>
</feature>
<protein>
    <submittedName>
        <fullName evidence="3">NitT/TauT family transport system substrate-binding protein</fullName>
    </submittedName>
</protein>
<dbReference type="InterPro" id="IPR006311">
    <property type="entry name" value="TAT_signal"/>
</dbReference>
<dbReference type="SUPFAM" id="SSF53850">
    <property type="entry name" value="Periplasmic binding protein-like II"/>
    <property type="match status" value="1"/>
</dbReference>
<dbReference type="OrthoDB" id="5372616at2"/>
<evidence type="ECO:0000259" key="2">
    <source>
        <dbReference type="Pfam" id="PF09084"/>
    </source>
</evidence>
<dbReference type="GO" id="GO:0009228">
    <property type="term" value="P:thiamine biosynthetic process"/>
    <property type="evidence" value="ECO:0007669"/>
    <property type="project" value="InterPro"/>
</dbReference>
<accession>A0A1H5TVH5</accession>
<dbReference type="PANTHER" id="PTHR31528:SF3">
    <property type="entry name" value="THIAMINE BIOSYNTHESIS PROTEIN HI_0357-RELATED"/>
    <property type="match status" value="1"/>
</dbReference>
<dbReference type="InterPro" id="IPR015168">
    <property type="entry name" value="SsuA/THI5"/>
</dbReference>
<gene>
    <name evidence="3" type="ORF">SAMN04488115_101788</name>
</gene>
<evidence type="ECO:0000313" key="3">
    <source>
        <dbReference type="EMBL" id="SEF66804.1"/>
    </source>
</evidence>
<dbReference type="InterPro" id="IPR027939">
    <property type="entry name" value="NMT1/THI5"/>
</dbReference>
<dbReference type="PANTHER" id="PTHR31528">
    <property type="entry name" value="4-AMINO-5-HYDROXYMETHYL-2-METHYLPYRIMIDINE PHOSPHATE SYNTHASE THI11-RELATED"/>
    <property type="match status" value="1"/>
</dbReference>
<name>A0A1H5TVH5_9HYPH</name>
<dbReference type="PROSITE" id="PS51318">
    <property type="entry name" value="TAT"/>
    <property type="match status" value="1"/>
</dbReference>
<dbReference type="Gene3D" id="3.40.190.10">
    <property type="entry name" value="Periplasmic binding protein-like II"/>
    <property type="match status" value="2"/>
</dbReference>
<sequence length="343" mass="37416">MTMKYRVSRRAALGLIGGSAASVLVPVPGARVNAQTLDKVSYQTNWRAQGEHGGFYLALANGIYKKYGIDAEIRMGGPQQNPSQLLLGGRVDMIMSNSFESIRYAQEDIPFLTIASIFQKDPQVLISHPNQGNDTLAALKGKPILVGAGGRVSFWPFLKAKFGFTDEQIRPYTFNMAPFLADKTISQQGFLSSEPYAIEKQGGVKPVVHLIADAGFENYNTTINISRKMVEQKKDLVQRFVTASLEGWAEYMKGGPAVAAANALILKDNPDMDQEKIDYAVKVMNERGIVLSGDALTLGIGAMTDARWASFYKTMTEAGVFPPGVDIKKAYSLEFINKGVGKA</sequence>
<dbReference type="AlphaFoldDB" id="A0A1H5TVH5"/>
<keyword evidence="1" id="KW-0732">Signal</keyword>
<evidence type="ECO:0000256" key="1">
    <source>
        <dbReference type="SAM" id="SignalP"/>
    </source>
</evidence>
<keyword evidence="4" id="KW-1185">Reference proteome</keyword>
<organism evidence="3 4">
    <name type="scientific">Bosea lathyri</name>
    <dbReference type="NCBI Taxonomy" id="1036778"/>
    <lineage>
        <taxon>Bacteria</taxon>
        <taxon>Pseudomonadati</taxon>
        <taxon>Pseudomonadota</taxon>
        <taxon>Alphaproteobacteria</taxon>
        <taxon>Hyphomicrobiales</taxon>
        <taxon>Boseaceae</taxon>
        <taxon>Bosea</taxon>
    </lineage>
</organism>